<gene>
    <name evidence="3" type="ORF">BVC80_8149g2</name>
</gene>
<feature type="compositionally biased region" description="Low complexity" evidence="1">
    <location>
        <begin position="64"/>
        <end position="78"/>
    </location>
</feature>
<evidence type="ECO:0000259" key="2">
    <source>
        <dbReference type="SMART" id="SM01083"/>
    </source>
</evidence>
<name>A0A200QXV5_MACCD</name>
<dbReference type="FunCoup" id="A0A200QXV5">
    <property type="interactions" value="191"/>
</dbReference>
<accession>A0A200QXV5</accession>
<dbReference type="InterPro" id="IPR019339">
    <property type="entry name" value="CIR_N_dom"/>
</dbReference>
<dbReference type="PANTHER" id="PTHR31861:SF15">
    <property type="entry name" value="DUF577 DOMAIN-CONTAINING PROTEIN"/>
    <property type="match status" value="1"/>
</dbReference>
<dbReference type="Proteomes" id="UP000195402">
    <property type="component" value="Unassembled WGS sequence"/>
</dbReference>
<evidence type="ECO:0000256" key="1">
    <source>
        <dbReference type="SAM" id="MobiDB-lite"/>
    </source>
</evidence>
<dbReference type="PANTHER" id="PTHR31861">
    <property type="entry name" value="OS10G0507500 PROTEIN"/>
    <property type="match status" value="1"/>
</dbReference>
<feature type="region of interest" description="Disordered" evidence="1">
    <location>
        <begin position="97"/>
        <end position="121"/>
    </location>
</feature>
<sequence>MGGHGGLNILPQKRWNVYNYENREKVRKDEEAAAKEEQLKREQSRKRDSEFRLEKLRLAKGLPSTTSGAEASTATASEPKTNHINLFEGLKFFPSLGGAKEEEDGQREGMKMNKRLKKEEAAPKVVLPEDEKYRLGYGVAGKGVKAPWYLSKPSNDEKSGDSTPSESGKREGGKNSGKKTLEELREERLKRERREKERERALLLEKNNKKYGAAPKVRGFSRHGM</sequence>
<feature type="compositionally biased region" description="Basic and acidic residues" evidence="1">
    <location>
        <begin position="106"/>
        <end position="121"/>
    </location>
</feature>
<proteinExistence type="predicted"/>
<evidence type="ECO:0000313" key="3">
    <source>
        <dbReference type="EMBL" id="OVA15298.1"/>
    </source>
</evidence>
<dbReference type="AlphaFoldDB" id="A0A200QXV5"/>
<dbReference type="OMA" id="WYEELPK"/>
<reference evidence="3 4" key="1">
    <citation type="journal article" date="2017" name="Mol. Plant">
        <title>The Genome of Medicinal Plant Macleaya cordata Provides New Insights into Benzylisoquinoline Alkaloids Metabolism.</title>
        <authorList>
            <person name="Liu X."/>
            <person name="Liu Y."/>
            <person name="Huang P."/>
            <person name="Ma Y."/>
            <person name="Qing Z."/>
            <person name="Tang Q."/>
            <person name="Cao H."/>
            <person name="Cheng P."/>
            <person name="Zheng Y."/>
            <person name="Yuan Z."/>
            <person name="Zhou Y."/>
            <person name="Liu J."/>
            <person name="Tang Z."/>
            <person name="Zhuo Y."/>
            <person name="Zhang Y."/>
            <person name="Yu L."/>
            <person name="Huang J."/>
            <person name="Yang P."/>
            <person name="Peng Q."/>
            <person name="Zhang J."/>
            <person name="Jiang W."/>
            <person name="Zhang Z."/>
            <person name="Lin K."/>
            <person name="Ro D.K."/>
            <person name="Chen X."/>
            <person name="Xiong X."/>
            <person name="Shang Y."/>
            <person name="Huang S."/>
            <person name="Zeng J."/>
        </authorList>
    </citation>
    <scope>NUCLEOTIDE SEQUENCE [LARGE SCALE GENOMIC DNA]</scope>
    <source>
        <strain evidence="4">cv. BLH2017</strain>
        <tissue evidence="3">Root</tissue>
    </source>
</reference>
<feature type="compositionally biased region" description="Basic and acidic residues" evidence="1">
    <location>
        <begin position="27"/>
        <end position="57"/>
    </location>
</feature>
<evidence type="ECO:0000313" key="4">
    <source>
        <dbReference type="Proteomes" id="UP000195402"/>
    </source>
</evidence>
<dbReference type="STRING" id="56857.A0A200QXV5"/>
<organism evidence="3 4">
    <name type="scientific">Macleaya cordata</name>
    <name type="common">Five-seeded plume-poppy</name>
    <name type="synonym">Bocconia cordata</name>
    <dbReference type="NCBI Taxonomy" id="56857"/>
    <lineage>
        <taxon>Eukaryota</taxon>
        <taxon>Viridiplantae</taxon>
        <taxon>Streptophyta</taxon>
        <taxon>Embryophyta</taxon>
        <taxon>Tracheophyta</taxon>
        <taxon>Spermatophyta</taxon>
        <taxon>Magnoliopsida</taxon>
        <taxon>Ranunculales</taxon>
        <taxon>Papaveraceae</taxon>
        <taxon>Papaveroideae</taxon>
        <taxon>Macleaya</taxon>
    </lineage>
</organism>
<dbReference type="InParanoid" id="A0A200QXV5"/>
<dbReference type="EMBL" id="MVGT01000833">
    <property type="protein sequence ID" value="OVA15298.1"/>
    <property type="molecule type" value="Genomic_DNA"/>
</dbReference>
<dbReference type="SMART" id="SM01083">
    <property type="entry name" value="Cir_N"/>
    <property type="match status" value="1"/>
</dbReference>
<feature type="region of interest" description="Disordered" evidence="1">
    <location>
        <begin position="146"/>
        <end position="225"/>
    </location>
</feature>
<feature type="domain" description="CBF1-interacting co-repressor CIR N-terminal" evidence="2">
    <location>
        <begin position="14"/>
        <end position="50"/>
    </location>
</feature>
<comment type="caution">
    <text evidence="3">The sequence shown here is derived from an EMBL/GenBank/DDBJ whole genome shotgun (WGS) entry which is preliminary data.</text>
</comment>
<dbReference type="OrthoDB" id="2159131at2759"/>
<feature type="compositionally biased region" description="Basic and acidic residues" evidence="1">
    <location>
        <begin position="167"/>
        <end position="208"/>
    </location>
</feature>
<protein>
    <submittedName>
        <fullName evidence="3">CBF1-interacting co-repressor CIR</fullName>
    </submittedName>
</protein>
<feature type="region of interest" description="Disordered" evidence="1">
    <location>
        <begin position="27"/>
        <end position="82"/>
    </location>
</feature>
<keyword evidence="4" id="KW-1185">Reference proteome</keyword>